<keyword evidence="2" id="KW-1185">Reference proteome</keyword>
<comment type="caution">
    <text evidence="1">The sequence shown here is derived from an EMBL/GenBank/DDBJ whole genome shotgun (WGS) entry which is preliminary data.</text>
</comment>
<dbReference type="EMBL" id="PYFT01000001">
    <property type="protein sequence ID" value="PSR56112.1"/>
    <property type="molecule type" value="Genomic_DNA"/>
</dbReference>
<gene>
    <name evidence="1" type="ORF">AHMF7605_22705</name>
</gene>
<organism evidence="1 2">
    <name type="scientific">Adhaeribacter arboris</name>
    <dbReference type="NCBI Taxonomy" id="2072846"/>
    <lineage>
        <taxon>Bacteria</taxon>
        <taxon>Pseudomonadati</taxon>
        <taxon>Bacteroidota</taxon>
        <taxon>Cytophagia</taxon>
        <taxon>Cytophagales</taxon>
        <taxon>Hymenobacteraceae</taxon>
        <taxon>Adhaeribacter</taxon>
    </lineage>
</organism>
<evidence type="ECO:0000313" key="1">
    <source>
        <dbReference type="EMBL" id="PSR56112.1"/>
    </source>
</evidence>
<name>A0A2T2YKS7_9BACT</name>
<protein>
    <submittedName>
        <fullName evidence="1">Uncharacterized protein</fullName>
    </submittedName>
</protein>
<dbReference type="AlphaFoldDB" id="A0A2T2YKS7"/>
<evidence type="ECO:0000313" key="2">
    <source>
        <dbReference type="Proteomes" id="UP000240357"/>
    </source>
</evidence>
<reference evidence="1 2" key="1">
    <citation type="submission" date="2018-03" db="EMBL/GenBank/DDBJ databases">
        <title>Adhaeribacter sp. HMF7605 Genome sequencing and assembly.</title>
        <authorList>
            <person name="Kang H."/>
            <person name="Kang J."/>
            <person name="Cha I."/>
            <person name="Kim H."/>
            <person name="Joh K."/>
        </authorList>
    </citation>
    <scope>NUCLEOTIDE SEQUENCE [LARGE SCALE GENOMIC DNA]</scope>
    <source>
        <strain evidence="1 2">HMF7605</strain>
    </source>
</reference>
<accession>A0A2T2YKS7</accession>
<dbReference type="Proteomes" id="UP000240357">
    <property type="component" value="Unassembled WGS sequence"/>
</dbReference>
<sequence length="410" mass="46367">MLIISKSKSLITNSVLLILTLKLFLFFHLNSYAQQQNINQNTNLFELSMQDLLSEQDSSQVSSISDSLQFKTVIDSLRHLNQESTKLEHKVDSLLQVVTGRVKGLSKDEISNTELSNLIENGKQVIPSDVLPTKADQVITKLNQITISQKLPDQLHLIKSSLPNIPLAQKVAGVEVIKKLPDAKAAAELAKQAASDAAETYFGKQSTALDQARNELTKYKGRLEKVESLKDLPKGMFRLNPLRNKPWYERVVLGSQWQFSKQERYRIDLGPSVAWLFTDKLSAGAGFQYRLSVSTKQKPWVSSSDKVFGYFAFSDFQVTKGFFARFHYDILNTSVPRLNSWQQAEIVEQRWVNGLSLGIGKSYTFYKKINGYALMQYNLLHQAGESPYLKPVQAKIGFYINGKYLTKSKP</sequence>
<proteinExistence type="predicted"/>